<sequence length="225" mass="25154">MKRLMIIGLQPDDAVNYCTEKCDCRRYAFDRILYHRGGRAACERICIPVVDRSGAVTTYLDLPVLFLEANAVYLHLDDGSDVFLSNTQMLLIANEVERLRAEAAGTGLKTLEKWFESGLPTAEDYLEPGDEVDADLIGYFLDVLPPRTNRAGLLQVGGEISTAKDANGRWLPTYLTFKRQGGTWRYAGRCFAGSAEPVQKYQSSLERMMLTRCKLLGTVAQEVEV</sequence>
<protein>
    <submittedName>
        <fullName evidence="1">Uncharacterized protein</fullName>
    </submittedName>
</protein>
<comment type="caution">
    <text evidence="1">The sequence shown here is derived from an EMBL/GenBank/DDBJ whole genome shotgun (WGS) entry which is preliminary data.</text>
</comment>
<dbReference type="RefSeq" id="WP_117535107.1">
    <property type="nucleotide sequence ID" value="NZ_QVEZ01000001.1"/>
</dbReference>
<dbReference type="Proteomes" id="UP000261079">
    <property type="component" value="Unassembled WGS sequence"/>
</dbReference>
<organism evidence="1 2">
    <name type="scientific">Faecalibacterium prausnitzii</name>
    <dbReference type="NCBI Taxonomy" id="853"/>
    <lineage>
        <taxon>Bacteria</taxon>
        <taxon>Bacillati</taxon>
        <taxon>Bacillota</taxon>
        <taxon>Clostridia</taxon>
        <taxon>Eubacteriales</taxon>
        <taxon>Oscillospiraceae</taxon>
        <taxon>Faecalibacterium</taxon>
    </lineage>
</organism>
<name>A0A3E2VA72_9FIRM</name>
<reference evidence="1 2" key="1">
    <citation type="submission" date="2018-08" db="EMBL/GenBank/DDBJ databases">
        <title>A genome reference for cultivated species of the human gut microbiota.</title>
        <authorList>
            <person name="Zou Y."/>
            <person name="Xue W."/>
            <person name="Luo G."/>
        </authorList>
    </citation>
    <scope>NUCLEOTIDE SEQUENCE [LARGE SCALE GENOMIC DNA]</scope>
    <source>
        <strain evidence="1 2">AM42-11AC</strain>
    </source>
</reference>
<accession>A0A3E2VA72</accession>
<evidence type="ECO:0000313" key="1">
    <source>
        <dbReference type="EMBL" id="RGC07434.1"/>
    </source>
</evidence>
<evidence type="ECO:0000313" key="2">
    <source>
        <dbReference type="Proteomes" id="UP000261079"/>
    </source>
</evidence>
<dbReference type="EMBL" id="QVEZ01000001">
    <property type="protein sequence ID" value="RGC07434.1"/>
    <property type="molecule type" value="Genomic_DNA"/>
</dbReference>
<proteinExistence type="predicted"/>
<dbReference type="AlphaFoldDB" id="A0A3E2VA72"/>
<gene>
    <name evidence="1" type="ORF">DW905_02355</name>
</gene>